<gene>
    <name evidence="2" type="ORF">D917_02703</name>
</gene>
<accession>A0A1Y3ECA4</accession>
<evidence type="ECO:0000256" key="1">
    <source>
        <dbReference type="SAM" id="MobiDB-lite"/>
    </source>
</evidence>
<comment type="caution">
    <text evidence="2">The sequence shown here is derived from an EMBL/GenBank/DDBJ whole genome shotgun (WGS) entry which is preliminary data.</text>
</comment>
<name>A0A1Y3ECA4_9BILA</name>
<dbReference type="Proteomes" id="UP000243006">
    <property type="component" value="Unassembled WGS sequence"/>
</dbReference>
<organism evidence="2 3">
    <name type="scientific">Trichinella nativa</name>
    <dbReference type="NCBI Taxonomy" id="6335"/>
    <lineage>
        <taxon>Eukaryota</taxon>
        <taxon>Metazoa</taxon>
        <taxon>Ecdysozoa</taxon>
        <taxon>Nematoda</taxon>
        <taxon>Enoplea</taxon>
        <taxon>Dorylaimia</taxon>
        <taxon>Trichinellida</taxon>
        <taxon>Trichinellidae</taxon>
        <taxon>Trichinella</taxon>
    </lineage>
</organism>
<evidence type="ECO:0000313" key="3">
    <source>
        <dbReference type="Proteomes" id="UP000243006"/>
    </source>
</evidence>
<sequence length="88" mass="10110">MGEVAIFNVENGGVSNRLLLTLNAVKLEQMSARGSASRCLGEIGTEFREAQRQVQNKKMKRNIKPGFFPLQQRDKQEKTMSNKQWRQK</sequence>
<proteinExistence type="predicted"/>
<reference evidence="2 3" key="1">
    <citation type="submission" date="2015-04" db="EMBL/GenBank/DDBJ databases">
        <title>Draft genome of the roundworm Trichinella nativa.</title>
        <authorList>
            <person name="Mitreva M."/>
        </authorList>
    </citation>
    <scope>NUCLEOTIDE SEQUENCE [LARGE SCALE GENOMIC DNA]</scope>
    <source>
        <strain evidence="2 3">ISS45</strain>
    </source>
</reference>
<dbReference type="AlphaFoldDB" id="A0A1Y3ECA4"/>
<evidence type="ECO:0000313" key="2">
    <source>
        <dbReference type="EMBL" id="OUC42754.1"/>
    </source>
</evidence>
<dbReference type="EMBL" id="LVZM01016806">
    <property type="protein sequence ID" value="OUC42754.1"/>
    <property type="molecule type" value="Genomic_DNA"/>
</dbReference>
<protein>
    <submittedName>
        <fullName evidence="2">Uncharacterized protein</fullName>
    </submittedName>
</protein>
<feature type="region of interest" description="Disordered" evidence="1">
    <location>
        <begin position="66"/>
        <end position="88"/>
    </location>
</feature>